<dbReference type="Proteomes" id="UP000799757">
    <property type="component" value="Unassembled WGS sequence"/>
</dbReference>
<dbReference type="AlphaFoldDB" id="A0A6A6X0P7"/>
<protein>
    <submittedName>
        <fullName evidence="1">Uncharacterized protein</fullName>
    </submittedName>
</protein>
<organism evidence="1 2">
    <name type="scientific">Melanomma pulvis-pyrius CBS 109.77</name>
    <dbReference type="NCBI Taxonomy" id="1314802"/>
    <lineage>
        <taxon>Eukaryota</taxon>
        <taxon>Fungi</taxon>
        <taxon>Dikarya</taxon>
        <taxon>Ascomycota</taxon>
        <taxon>Pezizomycotina</taxon>
        <taxon>Dothideomycetes</taxon>
        <taxon>Pleosporomycetidae</taxon>
        <taxon>Pleosporales</taxon>
        <taxon>Melanommataceae</taxon>
        <taxon>Melanomma</taxon>
    </lineage>
</organism>
<sequence>MRTINVSTASANAPKEDRLAFIRKYTVSTPDSIHCADGLRRTQKAIQRLTTEFRTLMATIRQRRREDKPLIIRKFPTLLSEAASLEDDVLKTQEEVRRQHVEIRTAMKDTDERDHQFRRPYAELVNQLAHQADLCDARLCDLQTDLKTVLDGMTRRVMATLGDKSTRRQRTERLGSSTPDLIQRAPSADLRRALHKPSPRAHVRIRYTLDKPPIRLARKSAGPVFRRVAGRKGLVRGYESERMWVRRFLGMKRKVRGPRVVAGEERARRVVGLSGLERRRVEGKRLVETVGSWLGVGVGVGREDGNGEKGDGGSK</sequence>
<proteinExistence type="predicted"/>
<accession>A0A6A6X0P7</accession>
<name>A0A6A6X0P7_9PLEO</name>
<dbReference type="EMBL" id="MU002134">
    <property type="protein sequence ID" value="KAF2789487.1"/>
    <property type="molecule type" value="Genomic_DNA"/>
</dbReference>
<evidence type="ECO:0000313" key="1">
    <source>
        <dbReference type="EMBL" id="KAF2789487.1"/>
    </source>
</evidence>
<evidence type="ECO:0000313" key="2">
    <source>
        <dbReference type="Proteomes" id="UP000799757"/>
    </source>
</evidence>
<keyword evidence="2" id="KW-1185">Reference proteome</keyword>
<reference evidence="1" key="1">
    <citation type="journal article" date="2020" name="Stud. Mycol.">
        <title>101 Dothideomycetes genomes: a test case for predicting lifestyles and emergence of pathogens.</title>
        <authorList>
            <person name="Haridas S."/>
            <person name="Albert R."/>
            <person name="Binder M."/>
            <person name="Bloem J."/>
            <person name="Labutti K."/>
            <person name="Salamov A."/>
            <person name="Andreopoulos B."/>
            <person name="Baker S."/>
            <person name="Barry K."/>
            <person name="Bills G."/>
            <person name="Bluhm B."/>
            <person name="Cannon C."/>
            <person name="Castanera R."/>
            <person name="Culley D."/>
            <person name="Daum C."/>
            <person name="Ezra D."/>
            <person name="Gonzalez J."/>
            <person name="Henrissat B."/>
            <person name="Kuo A."/>
            <person name="Liang C."/>
            <person name="Lipzen A."/>
            <person name="Lutzoni F."/>
            <person name="Magnuson J."/>
            <person name="Mondo S."/>
            <person name="Nolan M."/>
            <person name="Ohm R."/>
            <person name="Pangilinan J."/>
            <person name="Park H.-J."/>
            <person name="Ramirez L."/>
            <person name="Alfaro M."/>
            <person name="Sun H."/>
            <person name="Tritt A."/>
            <person name="Yoshinaga Y."/>
            <person name="Zwiers L.-H."/>
            <person name="Turgeon B."/>
            <person name="Goodwin S."/>
            <person name="Spatafora J."/>
            <person name="Crous P."/>
            <person name="Grigoriev I."/>
        </authorList>
    </citation>
    <scope>NUCLEOTIDE SEQUENCE</scope>
    <source>
        <strain evidence="1">CBS 109.77</strain>
    </source>
</reference>
<gene>
    <name evidence="1" type="ORF">K505DRAFT_93421</name>
</gene>